<keyword evidence="6 10" id="KW-0067">ATP-binding</keyword>
<reference evidence="12 13" key="1">
    <citation type="submission" date="2021-05" db="EMBL/GenBank/DDBJ databases">
        <title>Fusibacter ferrireducens sp. nov., an anaerobic, sulfur- and Fe-reducing bacterium isolated from the mangrove sediment.</title>
        <authorList>
            <person name="Qiu D."/>
        </authorList>
    </citation>
    <scope>NUCLEOTIDE SEQUENCE [LARGE SCALE GENOMIC DNA]</scope>
    <source>
        <strain evidence="12 13">DSM 12116</strain>
    </source>
</reference>
<dbReference type="InterPro" id="IPR015856">
    <property type="entry name" value="ABC_transpr_CbiO/EcfA_su"/>
</dbReference>
<evidence type="ECO:0000313" key="13">
    <source>
        <dbReference type="Proteomes" id="UP000746471"/>
    </source>
</evidence>
<dbReference type="NCBIfam" id="TIGR01166">
    <property type="entry name" value="cbiO"/>
    <property type="match status" value="1"/>
</dbReference>
<keyword evidence="4 10" id="KW-1003">Cell membrane</keyword>
<evidence type="ECO:0000256" key="4">
    <source>
        <dbReference type="ARBA" id="ARBA00022475"/>
    </source>
</evidence>
<dbReference type="InterPro" id="IPR003593">
    <property type="entry name" value="AAA+_ATPase"/>
</dbReference>
<dbReference type="SMART" id="SM00382">
    <property type="entry name" value="AAA"/>
    <property type="match status" value="1"/>
</dbReference>
<evidence type="ECO:0000256" key="3">
    <source>
        <dbReference type="ARBA" id="ARBA00022448"/>
    </source>
</evidence>
<keyword evidence="13" id="KW-1185">Reference proteome</keyword>
<proteinExistence type="inferred from homology"/>
<evidence type="ECO:0000256" key="9">
    <source>
        <dbReference type="ARBA" id="ARBA00025157"/>
    </source>
</evidence>
<dbReference type="PROSITE" id="PS50893">
    <property type="entry name" value="ABC_TRANSPORTER_2"/>
    <property type="match status" value="1"/>
</dbReference>
<evidence type="ECO:0000313" key="12">
    <source>
        <dbReference type="EMBL" id="MBS7527156.1"/>
    </source>
</evidence>
<comment type="subcellular location">
    <subcellularLocation>
        <location evidence="1 10">Cell membrane</location>
        <topology evidence="1 10">Peripheral membrane protein</topology>
    </subcellularLocation>
</comment>
<dbReference type="InterPro" id="IPR017871">
    <property type="entry name" value="ABC_transporter-like_CS"/>
</dbReference>
<dbReference type="PROSITE" id="PS00211">
    <property type="entry name" value="ABC_TRANSPORTER_1"/>
    <property type="match status" value="1"/>
</dbReference>
<dbReference type="SUPFAM" id="SSF52540">
    <property type="entry name" value="P-loop containing nucleoside triphosphate hydrolases"/>
    <property type="match status" value="1"/>
</dbReference>
<comment type="function">
    <text evidence="10">Part of an ABC transporter complex. Responsible for energy coupling to the transport system.</text>
</comment>
<keyword evidence="3 10" id="KW-0813">Transport</keyword>
<evidence type="ECO:0000259" key="11">
    <source>
        <dbReference type="PROSITE" id="PS50893"/>
    </source>
</evidence>
<dbReference type="InterPro" id="IPR050095">
    <property type="entry name" value="ECF_ABC_transporter_ATP-bd"/>
</dbReference>
<dbReference type="PANTHER" id="PTHR43553:SF24">
    <property type="entry name" value="ENERGY-COUPLING FACTOR TRANSPORTER ATP-BINDING PROTEIN ECFA1"/>
    <property type="match status" value="1"/>
</dbReference>
<dbReference type="CDD" id="cd03225">
    <property type="entry name" value="ABC_cobalt_CbiO_domain1"/>
    <property type="match status" value="1"/>
</dbReference>
<evidence type="ECO:0000256" key="6">
    <source>
        <dbReference type="ARBA" id="ARBA00022840"/>
    </source>
</evidence>
<gene>
    <name evidence="12" type="ORF">KHM83_10740</name>
</gene>
<evidence type="ECO:0000256" key="5">
    <source>
        <dbReference type="ARBA" id="ARBA00022741"/>
    </source>
</evidence>
<dbReference type="Proteomes" id="UP000746471">
    <property type="component" value="Unassembled WGS sequence"/>
</dbReference>
<dbReference type="InterPro" id="IPR003439">
    <property type="entry name" value="ABC_transporter-like_ATP-bd"/>
</dbReference>
<protein>
    <recommendedName>
        <fullName evidence="10">ABC transporter ATP-binding protein</fullName>
    </recommendedName>
</protein>
<dbReference type="RefSeq" id="WP_213237017.1">
    <property type="nucleotide sequence ID" value="NZ_JAHBCL010000017.1"/>
</dbReference>
<name>A0ABS5PQ34_9FIRM</name>
<dbReference type="PANTHER" id="PTHR43553">
    <property type="entry name" value="HEAVY METAL TRANSPORTER"/>
    <property type="match status" value="1"/>
</dbReference>
<evidence type="ECO:0000256" key="7">
    <source>
        <dbReference type="ARBA" id="ARBA00022967"/>
    </source>
</evidence>
<evidence type="ECO:0000256" key="1">
    <source>
        <dbReference type="ARBA" id="ARBA00004202"/>
    </source>
</evidence>
<keyword evidence="5 10" id="KW-0547">Nucleotide-binding</keyword>
<dbReference type="InterPro" id="IPR027417">
    <property type="entry name" value="P-loop_NTPase"/>
</dbReference>
<dbReference type="EMBL" id="JAHBCL010000017">
    <property type="protein sequence ID" value="MBS7527156.1"/>
    <property type="molecule type" value="Genomic_DNA"/>
</dbReference>
<evidence type="ECO:0000256" key="10">
    <source>
        <dbReference type="RuleBase" id="RU364103"/>
    </source>
</evidence>
<accession>A0ABS5PQ34</accession>
<keyword evidence="8 10" id="KW-0472">Membrane</keyword>
<organism evidence="12 13">
    <name type="scientific">Fusibacter paucivorans</name>
    <dbReference type="NCBI Taxonomy" id="76009"/>
    <lineage>
        <taxon>Bacteria</taxon>
        <taxon>Bacillati</taxon>
        <taxon>Bacillota</taxon>
        <taxon>Clostridia</taxon>
        <taxon>Eubacteriales</taxon>
        <taxon>Eubacteriales Family XII. Incertae Sedis</taxon>
        <taxon>Fusibacter</taxon>
    </lineage>
</organism>
<comment type="similarity">
    <text evidence="2 10">Belongs to the ABC transporter superfamily.</text>
</comment>
<dbReference type="Gene3D" id="3.40.50.300">
    <property type="entry name" value="P-loop containing nucleotide triphosphate hydrolases"/>
    <property type="match status" value="1"/>
</dbReference>
<evidence type="ECO:0000256" key="8">
    <source>
        <dbReference type="ARBA" id="ARBA00023136"/>
    </source>
</evidence>
<keyword evidence="7" id="KW-1278">Translocase</keyword>
<comment type="caution">
    <text evidence="12">The sequence shown here is derived from an EMBL/GenBank/DDBJ whole genome shotgun (WGS) entry which is preliminary data.</text>
</comment>
<evidence type="ECO:0000256" key="2">
    <source>
        <dbReference type="ARBA" id="ARBA00005417"/>
    </source>
</evidence>
<dbReference type="GO" id="GO:0005524">
    <property type="term" value="F:ATP binding"/>
    <property type="evidence" value="ECO:0007669"/>
    <property type="project" value="UniProtKB-KW"/>
</dbReference>
<dbReference type="InterPro" id="IPR005876">
    <property type="entry name" value="Co_trans_ATP-bd"/>
</dbReference>
<comment type="function">
    <text evidence="9">Probably part of an ABC transporter complex. Responsible for energy coupling to the transport system.</text>
</comment>
<feature type="domain" description="ABC transporter" evidence="11">
    <location>
        <begin position="2"/>
        <end position="237"/>
    </location>
</feature>
<sequence>MLECKKLSFKYNDGAVGITAIDFSTHKGNIIGVIGSNGAGKSTFFKCLLGLLKPQSGELVHNGETVDYSKKSLRSLRQSVNLVLQDPERQIFYSNVYDDVAMGPKNLKLSEEEIAHRTMTCLKEVQADSFMDRPVQYLSFGQKKRVSIAGVLALSCDVILLDEPETGLDPVMRSDMLKLIQKLSTQGKKIILSSHNMDMIYHICDYVYLMHQGSMIASGPVETIMTNEAKLQATRLELPLLVKVAKTMGTSPEALKKTIVET</sequence>
<dbReference type="Pfam" id="PF00005">
    <property type="entry name" value="ABC_tran"/>
    <property type="match status" value="1"/>
</dbReference>